<keyword evidence="8" id="KW-1185">Reference proteome</keyword>
<sequence length="389" mass="40563">MRDAVIVEAVRTPIGRGRATGALSEVHPVALLSHTLGALVERSGIDPALVDDVIGGTVDQVGEQAMNTTRYAWLGAGLPESVPATTVDRQCGSSQQAVHFAAQGVLSGAYDIAVACGVESMSRVPMWSNVPPGADPFGPGVAERYPEGLVPQGISAELIAAKWSLGREAMDAFAAASHAKAARAWEAGLFDAEVVPYGDVRRDESVRPSTTTEILAGLRPAFHDPVFAERFPQIDWSVTAGNSSPTNDGASAVLVMAAETARRLGLRPLARLHSFAVTGSDPLLMLTGVIPATEKVLRRAGLDLGDIDLFEINEAFASVVLAWQQETGADPAKVNVHGGAIALGHPLGASGTRLTTTLVHALRARGGRYGLQTMCEAGGLANAMIVEAL</sequence>
<dbReference type="NCBIfam" id="TIGR01930">
    <property type="entry name" value="AcCoA-C-Actrans"/>
    <property type="match status" value="1"/>
</dbReference>
<dbReference type="InterPro" id="IPR020617">
    <property type="entry name" value="Thiolase_C"/>
</dbReference>
<gene>
    <name evidence="7" type="ORF">ACF05T_23330</name>
</gene>
<dbReference type="PANTHER" id="PTHR43365">
    <property type="entry name" value="BLR7806 PROTEIN"/>
    <property type="match status" value="1"/>
</dbReference>
<keyword evidence="3 4" id="KW-0012">Acyltransferase</keyword>
<dbReference type="PIRSF" id="PIRSF000429">
    <property type="entry name" value="Ac-CoA_Ac_transf"/>
    <property type="match status" value="1"/>
</dbReference>
<feature type="domain" description="Thiolase C-terminal" evidence="6">
    <location>
        <begin position="267"/>
        <end position="387"/>
    </location>
</feature>
<evidence type="ECO:0000256" key="1">
    <source>
        <dbReference type="ARBA" id="ARBA00010982"/>
    </source>
</evidence>
<accession>A0ABW6YGQ7</accession>
<dbReference type="InterPro" id="IPR020616">
    <property type="entry name" value="Thiolase_N"/>
</dbReference>
<dbReference type="InterPro" id="IPR020613">
    <property type="entry name" value="Thiolase_CS"/>
</dbReference>
<evidence type="ECO:0000256" key="4">
    <source>
        <dbReference type="RuleBase" id="RU003557"/>
    </source>
</evidence>
<evidence type="ECO:0000259" key="6">
    <source>
        <dbReference type="Pfam" id="PF02803"/>
    </source>
</evidence>
<proteinExistence type="inferred from homology"/>
<evidence type="ECO:0000256" key="2">
    <source>
        <dbReference type="ARBA" id="ARBA00022679"/>
    </source>
</evidence>
<dbReference type="InterPro" id="IPR002155">
    <property type="entry name" value="Thiolase"/>
</dbReference>
<reference evidence="7 8" key="1">
    <citation type="submission" date="2024-10" db="EMBL/GenBank/DDBJ databases">
        <title>The Natural Products Discovery Center: Release of the First 8490 Sequenced Strains for Exploring Actinobacteria Biosynthetic Diversity.</title>
        <authorList>
            <person name="Kalkreuter E."/>
            <person name="Kautsar S.A."/>
            <person name="Yang D."/>
            <person name="Bader C.D."/>
            <person name="Teijaro C.N."/>
            <person name="Fluegel L."/>
            <person name="Davis C.M."/>
            <person name="Simpson J.R."/>
            <person name="Lauterbach L."/>
            <person name="Steele A.D."/>
            <person name="Gui C."/>
            <person name="Meng S."/>
            <person name="Li G."/>
            <person name="Viehrig K."/>
            <person name="Ye F."/>
            <person name="Su P."/>
            <person name="Kiefer A.F."/>
            <person name="Nichols A."/>
            <person name="Cepeda A.J."/>
            <person name="Yan W."/>
            <person name="Fan B."/>
            <person name="Jiang Y."/>
            <person name="Adhikari A."/>
            <person name="Zheng C.-J."/>
            <person name="Schuster L."/>
            <person name="Cowan T.M."/>
            <person name="Smanski M.J."/>
            <person name="Chevrette M.G."/>
            <person name="De Carvalho L.P.S."/>
            <person name="Shen B."/>
        </authorList>
    </citation>
    <scope>NUCLEOTIDE SEQUENCE [LARGE SCALE GENOMIC DNA]</scope>
    <source>
        <strain evidence="7 8">NPDC015755</strain>
    </source>
</reference>
<dbReference type="EMBL" id="JBIBSM010000013">
    <property type="protein sequence ID" value="MFF8279021.1"/>
    <property type="molecule type" value="Genomic_DNA"/>
</dbReference>
<dbReference type="Gene3D" id="3.40.47.10">
    <property type="match status" value="2"/>
</dbReference>
<feature type="domain" description="Thiolase N-terminal" evidence="5">
    <location>
        <begin position="5"/>
        <end position="258"/>
    </location>
</feature>
<evidence type="ECO:0000313" key="7">
    <source>
        <dbReference type="EMBL" id="MFF8279021.1"/>
    </source>
</evidence>
<evidence type="ECO:0000259" key="5">
    <source>
        <dbReference type="Pfam" id="PF00108"/>
    </source>
</evidence>
<dbReference type="InterPro" id="IPR016039">
    <property type="entry name" value="Thiolase-like"/>
</dbReference>
<dbReference type="SUPFAM" id="SSF53901">
    <property type="entry name" value="Thiolase-like"/>
    <property type="match status" value="2"/>
</dbReference>
<protein>
    <submittedName>
        <fullName evidence="7">Thiolase family protein</fullName>
    </submittedName>
</protein>
<comment type="similarity">
    <text evidence="1 4">Belongs to the thiolase-like superfamily. Thiolase family.</text>
</comment>
<organism evidence="7 8">
    <name type="scientific">Streptomyces lateritius</name>
    <dbReference type="NCBI Taxonomy" id="67313"/>
    <lineage>
        <taxon>Bacteria</taxon>
        <taxon>Bacillati</taxon>
        <taxon>Actinomycetota</taxon>
        <taxon>Actinomycetes</taxon>
        <taxon>Kitasatosporales</taxon>
        <taxon>Streptomycetaceae</taxon>
        <taxon>Streptomyces</taxon>
    </lineage>
</organism>
<dbReference type="PROSITE" id="PS00737">
    <property type="entry name" value="THIOLASE_2"/>
    <property type="match status" value="1"/>
</dbReference>
<dbReference type="PANTHER" id="PTHR43365:SF1">
    <property type="entry name" value="ACETYL-COA C-ACYLTRANSFERASE"/>
    <property type="match status" value="1"/>
</dbReference>
<dbReference type="CDD" id="cd00751">
    <property type="entry name" value="thiolase"/>
    <property type="match status" value="1"/>
</dbReference>
<dbReference type="Pfam" id="PF00108">
    <property type="entry name" value="Thiolase_N"/>
    <property type="match status" value="1"/>
</dbReference>
<dbReference type="RefSeq" id="WP_391936082.1">
    <property type="nucleotide sequence ID" value="NZ_JBIBSM010000013.1"/>
</dbReference>
<name>A0ABW6YGQ7_9ACTN</name>
<dbReference type="Proteomes" id="UP001603013">
    <property type="component" value="Unassembled WGS sequence"/>
</dbReference>
<evidence type="ECO:0000313" key="8">
    <source>
        <dbReference type="Proteomes" id="UP001603013"/>
    </source>
</evidence>
<keyword evidence="2 4" id="KW-0808">Transferase</keyword>
<evidence type="ECO:0000256" key="3">
    <source>
        <dbReference type="ARBA" id="ARBA00023315"/>
    </source>
</evidence>
<dbReference type="Pfam" id="PF02803">
    <property type="entry name" value="Thiolase_C"/>
    <property type="match status" value="1"/>
</dbReference>
<comment type="caution">
    <text evidence="7">The sequence shown here is derived from an EMBL/GenBank/DDBJ whole genome shotgun (WGS) entry which is preliminary data.</text>
</comment>